<dbReference type="RefSeq" id="WP_249736177.1">
    <property type="nucleotide sequence ID" value="NZ_JAKNCJ010000001.1"/>
</dbReference>
<name>A0ABT0QYB8_9MICO</name>
<comment type="caution">
    <text evidence="1">The sequence shown here is derived from an EMBL/GenBank/DDBJ whole genome shotgun (WGS) entry which is preliminary data.</text>
</comment>
<organism evidence="1 2">
    <name type="scientific">Brachybacterium equifaecis</name>
    <dbReference type="NCBI Taxonomy" id="2910770"/>
    <lineage>
        <taxon>Bacteria</taxon>
        <taxon>Bacillati</taxon>
        <taxon>Actinomycetota</taxon>
        <taxon>Actinomycetes</taxon>
        <taxon>Micrococcales</taxon>
        <taxon>Dermabacteraceae</taxon>
        <taxon>Brachybacterium</taxon>
    </lineage>
</organism>
<keyword evidence="2" id="KW-1185">Reference proteome</keyword>
<dbReference type="EMBL" id="JAKNCJ010000001">
    <property type="protein sequence ID" value="MCL6422014.1"/>
    <property type="molecule type" value="Genomic_DNA"/>
</dbReference>
<accession>A0ABT0QYB8</accession>
<evidence type="ECO:0000313" key="2">
    <source>
        <dbReference type="Proteomes" id="UP001203761"/>
    </source>
</evidence>
<proteinExistence type="predicted"/>
<dbReference type="Proteomes" id="UP001203761">
    <property type="component" value="Unassembled WGS sequence"/>
</dbReference>
<reference evidence="1" key="1">
    <citation type="submission" date="2022-02" db="EMBL/GenBank/DDBJ databases">
        <authorList>
            <person name="Lee M."/>
            <person name="Kim S.-J."/>
            <person name="Jung M.-Y."/>
        </authorList>
    </citation>
    <scope>NUCLEOTIDE SEQUENCE</scope>
    <source>
        <strain evidence="1">JHP9</strain>
    </source>
</reference>
<gene>
    <name evidence="1" type="ORF">Bequi_01195</name>
</gene>
<evidence type="ECO:0008006" key="3">
    <source>
        <dbReference type="Google" id="ProtNLM"/>
    </source>
</evidence>
<sequence>MANAPRSRWRHLLVPLVLLAAILFVAGGTYVALTGFDAARRTGECTAAGLGTTHSYTTERTANAALISAVAVDRGLPPRAASIALATAYQESKLQNIDYGDRDSVGLFQQRPSQDWGTAEQIMDPVYASNAFYDVLVTLDYESMEVNDAAQKVQRSGYPEAYADHETEGRIFASALTGQSGGNLVCDLEPASGPVNPQDLQAVLERQFSRSIGAGTITSSLSGTGAALGDGTAPEGAGATALVIDPHGDTARGWALANWAAAQAGDGGVVQVRYQGQAWTRSDSEQTAGAWPEAPGGDPGVIVVVVAGG</sequence>
<evidence type="ECO:0000313" key="1">
    <source>
        <dbReference type="EMBL" id="MCL6422014.1"/>
    </source>
</evidence>
<protein>
    <recommendedName>
        <fullName evidence="3">Heavy metal transporter</fullName>
    </recommendedName>
</protein>